<gene>
    <name evidence="3" type="ORF">A3Q29_06905</name>
    <name evidence="2" type="ORF">RG298_001682</name>
</gene>
<evidence type="ECO:0000313" key="2">
    <source>
        <dbReference type="EMBL" id="EMJ5133972.1"/>
    </source>
</evidence>
<organism evidence="3 4">
    <name type="scientific">Providencia stuartii</name>
    <dbReference type="NCBI Taxonomy" id="588"/>
    <lineage>
        <taxon>Bacteria</taxon>
        <taxon>Pseudomonadati</taxon>
        <taxon>Pseudomonadota</taxon>
        <taxon>Gammaproteobacteria</taxon>
        <taxon>Enterobacterales</taxon>
        <taxon>Morganellaceae</taxon>
        <taxon>Providencia</taxon>
    </lineage>
</organism>
<dbReference type="Pfam" id="PF16083">
    <property type="entry name" value="Phage_holin_3_3"/>
    <property type="match status" value="1"/>
</dbReference>
<feature type="transmembrane region" description="Helical" evidence="1">
    <location>
        <begin position="71"/>
        <end position="87"/>
    </location>
</feature>
<keyword evidence="1" id="KW-1133">Transmembrane helix</keyword>
<accession>A0A1S1HM09</accession>
<evidence type="ECO:0000313" key="3">
    <source>
        <dbReference type="EMBL" id="OHT23324.1"/>
    </source>
</evidence>
<evidence type="ECO:0000313" key="4">
    <source>
        <dbReference type="Proteomes" id="UP000179588"/>
    </source>
</evidence>
<dbReference type="EMBL" id="LVIE01000190">
    <property type="protein sequence ID" value="OHT23324.1"/>
    <property type="molecule type" value="Genomic_DNA"/>
</dbReference>
<reference evidence="3 4" key="1">
    <citation type="submission" date="2016-03" db="EMBL/GenBank/DDBJ databases">
        <title>Genome sequence of Providencia stuartii strain, isolated from the salivary glands of larval Lucilia sericata.</title>
        <authorList>
            <person name="Yuan Y."/>
            <person name="Zhang Y."/>
            <person name="Fu S."/>
            <person name="Crippen T.L."/>
            <person name="Visi D."/>
            <person name="Benbow M.E."/>
            <person name="Allen M."/>
            <person name="Tomberlin J.K."/>
            <person name="Sze S.-H."/>
            <person name="Tarone A.M."/>
        </authorList>
    </citation>
    <scope>NUCLEOTIDE SEQUENCE [LARGE SCALE GENOMIC DNA]</scope>
    <source>
        <strain evidence="3 4">Crippen</strain>
    </source>
</reference>
<keyword evidence="1" id="KW-0472">Membrane</keyword>
<protein>
    <submittedName>
        <fullName evidence="2 3">Holin</fullName>
    </submittedName>
</protein>
<keyword evidence="1" id="KW-0812">Transmembrane</keyword>
<dbReference type="AlphaFoldDB" id="A0A1S1HM09"/>
<keyword evidence="4" id="KW-1185">Reference proteome</keyword>
<dbReference type="InterPro" id="IPR032126">
    <property type="entry name" value="LydA_holin"/>
</dbReference>
<comment type="caution">
    <text evidence="3">The sequence shown here is derived from an EMBL/GenBank/DDBJ whole genome shotgun (WGS) entry which is preliminary data.</text>
</comment>
<sequence>MPYKDPFSYSWARELLIVIMTLLGSIASYAYKIINGEKFSLWMFIAQALVSVFAGSFVFLAASYFQWAPEYAGGIAGIAGWSGAEFVKTIERKFKRKLGDE</sequence>
<name>A0A1S1HM09_PROST</name>
<reference evidence="2" key="2">
    <citation type="submission" date="2024-02" db="EMBL/GenBank/DDBJ databases">
        <authorList>
            <consortium name="Clinical and Environmental Microbiology Branch: Whole genome sequencing antimicrobial resistance pathogens in the healthcare setting"/>
        </authorList>
    </citation>
    <scope>NUCLEOTIDE SEQUENCE</scope>
    <source>
        <strain evidence="2">2021GO-0154</strain>
    </source>
</reference>
<dbReference type="EMBL" id="ABMABF030000005">
    <property type="protein sequence ID" value="EMJ5133972.1"/>
    <property type="molecule type" value="Genomic_DNA"/>
</dbReference>
<evidence type="ECO:0000256" key="1">
    <source>
        <dbReference type="SAM" id="Phobius"/>
    </source>
</evidence>
<proteinExistence type="predicted"/>
<dbReference type="Proteomes" id="UP000179588">
    <property type="component" value="Unassembled WGS sequence"/>
</dbReference>
<feature type="transmembrane region" description="Helical" evidence="1">
    <location>
        <begin position="15"/>
        <end position="34"/>
    </location>
</feature>
<feature type="transmembrane region" description="Helical" evidence="1">
    <location>
        <begin position="41"/>
        <end position="65"/>
    </location>
</feature>